<dbReference type="WBParaSite" id="nRc.2.0.1.t28846-RA">
    <property type="protein sequence ID" value="nRc.2.0.1.t28846-RA"/>
    <property type="gene ID" value="nRc.2.0.1.g28846"/>
</dbReference>
<sequence>MNDLFERPSSYYKGTTIDCQLIYFHLALAPIYEELATKLKSDPNIVIAKFDATANDLFEEYPVDGFPTIFFASSGNKRDPILYQDARNADALMKFLRKHAVKSFQKSEL</sequence>
<dbReference type="PANTHER" id="PTHR18929">
    <property type="entry name" value="PROTEIN DISULFIDE ISOMERASE"/>
    <property type="match status" value="1"/>
</dbReference>
<keyword evidence="3" id="KW-1185">Reference proteome</keyword>
<dbReference type="InterPro" id="IPR013766">
    <property type="entry name" value="Thioredoxin_domain"/>
</dbReference>
<evidence type="ECO:0000256" key="1">
    <source>
        <dbReference type="ARBA" id="ARBA00006347"/>
    </source>
</evidence>
<evidence type="ECO:0000313" key="3">
    <source>
        <dbReference type="Proteomes" id="UP000887565"/>
    </source>
</evidence>
<dbReference type="PANTHER" id="PTHR18929:SF210">
    <property type="entry name" value="PROTEIN DISULFIDE-ISOMERASE A4"/>
    <property type="match status" value="1"/>
</dbReference>
<evidence type="ECO:0000259" key="2">
    <source>
        <dbReference type="Pfam" id="PF00085"/>
    </source>
</evidence>
<dbReference type="Gene3D" id="3.40.30.10">
    <property type="entry name" value="Glutaredoxin"/>
    <property type="match status" value="1"/>
</dbReference>
<dbReference type="AlphaFoldDB" id="A0A915JRJ8"/>
<reference evidence="4" key="1">
    <citation type="submission" date="2022-11" db="UniProtKB">
        <authorList>
            <consortium name="WormBaseParasite"/>
        </authorList>
    </citation>
    <scope>IDENTIFICATION</scope>
</reference>
<dbReference type="GO" id="GO:0003756">
    <property type="term" value="F:protein disulfide isomerase activity"/>
    <property type="evidence" value="ECO:0007669"/>
    <property type="project" value="TreeGrafter"/>
</dbReference>
<dbReference type="SUPFAM" id="SSF52833">
    <property type="entry name" value="Thioredoxin-like"/>
    <property type="match status" value="1"/>
</dbReference>
<organism evidence="3 4">
    <name type="scientific">Romanomermis culicivorax</name>
    <name type="common">Nematode worm</name>
    <dbReference type="NCBI Taxonomy" id="13658"/>
    <lineage>
        <taxon>Eukaryota</taxon>
        <taxon>Metazoa</taxon>
        <taxon>Ecdysozoa</taxon>
        <taxon>Nematoda</taxon>
        <taxon>Enoplea</taxon>
        <taxon>Dorylaimia</taxon>
        <taxon>Mermithida</taxon>
        <taxon>Mermithoidea</taxon>
        <taxon>Mermithidae</taxon>
        <taxon>Romanomermis</taxon>
    </lineage>
</organism>
<dbReference type="GO" id="GO:0006457">
    <property type="term" value="P:protein folding"/>
    <property type="evidence" value="ECO:0007669"/>
    <property type="project" value="TreeGrafter"/>
</dbReference>
<comment type="similarity">
    <text evidence="1">Belongs to the protein disulfide isomerase family.</text>
</comment>
<evidence type="ECO:0000313" key="4">
    <source>
        <dbReference type="WBParaSite" id="nRc.2.0.1.t28846-RA"/>
    </source>
</evidence>
<feature type="domain" description="Thioredoxin" evidence="2">
    <location>
        <begin position="27"/>
        <end position="97"/>
    </location>
</feature>
<accession>A0A915JRJ8</accession>
<dbReference type="Pfam" id="PF00085">
    <property type="entry name" value="Thioredoxin"/>
    <property type="match status" value="1"/>
</dbReference>
<dbReference type="GO" id="GO:0005783">
    <property type="term" value="C:endoplasmic reticulum"/>
    <property type="evidence" value="ECO:0007669"/>
    <property type="project" value="TreeGrafter"/>
</dbReference>
<name>A0A915JRJ8_ROMCU</name>
<proteinExistence type="inferred from homology"/>
<dbReference type="GO" id="GO:0009986">
    <property type="term" value="C:cell surface"/>
    <property type="evidence" value="ECO:0007669"/>
    <property type="project" value="TreeGrafter"/>
</dbReference>
<protein>
    <submittedName>
        <fullName evidence="4">Thioredoxin domain-containing protein</fullName>
    </submittedName>
</protein>
<dbReference type="GO" id="GO:0034976">
    <property type="term" value="P:response to endoplasmic reticulum stress"/>
    <property type="evidence" value="ECO:0007669"/>
    <property type="project" value="TreeGrafter"/>
</dbReference>
<dbReference type="Proteomes" id="UP000887565">
    <property type="component" value="Unplaced"/>
</dbReference>
<dbReference type="InterPro" id="IPR036249">
    <property type="entry name" value="Thioredoxin-like_sf"/>
</dbReference>